<dbReference type="OrthoDB" id="1433858at2759"/>
<evidence type="ECO:0000256" key="1">
    <source>
        <dbReference type="ARBA" id="ARBA00001412"/>
    </source>
</evidence>
<dbReference type="Gene3D" id="3.20.20.80">
    <property type="entry name" value="Glycosidases"/>
    <property type="match status" value="1"/>
</dbReference>
<accession>A0A835LLW3</accession>
<dbReference type="AlphaFoldDB" id="A0A835LLW3"/>
<evidence type="ECO:0000256" key="2">
    <source>
        <dbReference type="ARBA" id="ARBA00009809"/>
    </source>
</evidence>
<protein>
    <recommendedName>
        <fullName evidence="3">beta-galactosidase</fullName>
        <ecNumber evidence="3">3.2.1.23</ecNumber>
    </recommendedName>
</protein>
<evidence type="ECO:0000259" key="4">
    <source>
        <dbReference type="Pfam" id="PF01301"/>
    </source>
</evidence>
<name>A0A835LLW3_9MAGN</name>
<dbReference type="SUPFAM" id="SSF51445">
    <property type="entry name" value="(Trans)glycosidases"/>
    <property type="match status" value="1"/>
</dbReference>
<dbReference type="PANTHER" id="PTHR23421">
    <property type="entry name" value="BETA-GALACTOSIDASE RELATED"/>
    <property type="match status" value="1"/>
</dbReference>
<dbReference type="InterPro" id="IPR001944">
    <property type="entry name" value="Glycoside_Hdrlase_35"/>
</dbReference>
<dbReference type="Proteomes" id="UP000631114">
    <property type="component" value="Unassembled WGS sequence"/>
</dbReference>
<dbReference type="GO" id="GO:0004565">
    <property type="term" value="F:beta-galactosidase activity"/>
    <property type="evidence" value="ECO:0007669"/>
    <property type="project" value="UniProtKB-EC"/>
</dbReference>
<proteinExistence type="inferred from homology"/>
<evidence type="ECO:0000313" key="5">
    <source>
        <dbReference type="EMBL" id="KAF9600443.1"/>
    </source>
</evidence>
<dbReference type="InterPro" id="IPR017853">
    <property type="entry name" value="GH"/>
</dbReference>
<comment type="caution">
    <text evidence="5">The sequence shown here is derived from an EMBL/GenBank/DDBJ whole genome shotgun (WGS) entry which is preliminary data.</text>
</comment>
<dbReference type="InterPro" id="IPR031330">
    <property type="entry name" value="Gly_Hdrlase_35_cat"/>
</dbReference>
<dbReference type="PRINTS" id="PR00742">
    <property type="entry name" value="GLHYDRLASE35"/>
</dbReference>
<dbReference type="Pfam" id="PF01301">
    <property type="entry name" value="Glyco_hydro_35"/>
    <property type="match status" value="1"/>
</dbReference>
<keyword evidence="6" id="KW-1185">Reference proteome</keyword>
<feature type="non-terminal residue" evidence="5">
    <location>
        <position position="96"/>
    </location>
</feature>
<organism evidence="5 6">
    <name type="scientific">Coptis chinensis</name>
    <dbReference type="NCBI Taxonomy" id="261450"/>
    <lineage>
        <taxon>Eukaryota</taxon>
        <taxon>Viridiplantae</taxon>
        <taxon>Streptophyta</taxon>
        <taxon>Embryophyta</taxon>
        <taxon>Tracheophyta</taxon>
        <taxon>Spermatophyta</taxon>
        <taxon>Magnoliopsida</taxon>
        <taxon>Ranunculales</taxon>
        <taxon>Ranunculaceae</taxon>
        <taxon>Coptidoideae</taxon>
        <taxon>Coptis</taxon>
    </lineage>
</organism>
<comment type="catalytic activity">
    <reaction evidence="1">
        <text>Hydrolysis of terminal non-reducing beta-D-galactose residues in beta-D-galactosides.</text>
        <dbReference type="EC" id="3.2.1.23"/>
    </reaction>
</comment>
<feature type="domain" description="Glycoside hydrolase 35 catalytic" evidence="4">
    <location>
        <begin position="24"/>
        <end position="96"/>
    </location>
</feature>
<evidence type="ECO:0000256" key="3">
    <source>
        <dbReference type="ARBA" id="ARBA00012756"/>
    </source>
</evidence>
<gene>
    <name evidence="5" type="ORF">IFM89_009358</name>
</gene>
<dbReference type="EMBL" id="JADFTS010000006">
    <property type="protein sequence ID" value="KAF9600443.1"/>
    <property type="molecule type" value="Genomic_DNA"/>
</dbReference>
<sequence>MVEPLSVRYASFNLLAPSLVNTISPKPKVWTENRTGWFTGFGGPVPHRPAKDVAFSVARFIHKGGSYMNYYMTNFGRTAGTFIATSYDYDAPIDEY</sequence>
<comment type="similarity">
    <text evidence="2">Belongs to the glycosyl hydrolase 35 family.</text>
</comment>
<evidence type="ECO:0000313" key="6">
    <source>
        <dbReference type="Proteomes" id="UP000631114"/>
    </source>
</evidence>
<dbReference type="EC" id="3.2.1.23" evidence="3"/>
<reference evidence="5 6" key="1">
    <citation type="submission" date="2020-10" db="EMBL/GenBank/DDBJ databases">
        <title>The Coptis chinensis genome and diversification of protoberbering-type alkaloids.</title>
        <authorList>
            <person name="Wang B."/>
            <person name="Shu S."/>
            <person name="Song C."/>
            <person name="Liu Y."/>
        </authorList>
    </citation>
    <scope>NUCLEOTIDE SEQUENCE [LARGE SCALE GENOMIC DNA]</scope>
    <source>
        <strain evidence="5">HL-2020</strain>
        <tissue evidence="5">Leaf</tissue>
    </source>
</reference>
<dbReference type="GO" id="GO:0005975">
    <property type="term" value="P:carbohydrate metabolic process"/>
    <property type="evidence" value="ECO:0007669"/>
    <property type="project" value="InterPro"/>
</dbReference>